<dbReference type="Proteomes" id="UP000092730">
    <property type="component" value="Chromosome 4"/>
</dbReference>
<reference evidence="2" key="1">
    <citation type="submission" date="2013-07" db="EMBL/GenBank/DDBJ databases">
        <authorList>
            <consortium name="The Broad Institute Genome Sequencing Platform"/>
            <person name="Cuomo C."/>
            <person name="Litvintseva A."/>
            <person name="Chen Y."/>
            <person name="Heitman J."/>
            <person name="Sun S."/>
            <person name="Springer D."/>
            <person name="Dromer F."/>
            <person name="Young S.K."/>
            <person name="Zeng Q."/>
            <person name="Gargeya S."/>
            <person name="Fitzgerald M."/>
            <person name="Abouelleil A."/>
            <person name="Alvarado L."/>
            <person name="Berlin A.M."/>
            <person name="Chapman S.B."/>
            <person name="Dewar J."/>
            <person name="Goldberg J."/>
            <person name="Griggs A."/>
            <person name="Gujja S."/>
            <person name="Hansen M."/>
            <person name="Howarth C."/>
            <person name="Imamovic A."/>
            <person name="Larimer J."/>
            <person name="McCowan C."/>
            <person name="Murphy C."/>
            <person name="Pearson M."/>
            <person name="Priest M."/>
            <person name="Roberts A."/>
            <person name="Saif S."/>
            <person name="Shea T."/>
            <person name="Sykes S."/>
            <person name="Wortman J."/>
            <person name="Nusbaum C."/>
            <person name="Birren B."/>
        </authorList>
    </citation>
    <scope>NUCLEOTIDE SEQUENCE</scope>
    <source>
        <strain evidence="2">CBS 10118</strain>
    </source>
</reference>
<dbReference type="EMBL" id="CP144544">
    <property type="protein sequence ID" value="WVW83837.1"/>
    <property type="molecule type" value="Genomic_DNA"/>
</dbReference>
<dbReference type="SUPFAM" id="SSF81383">
    <property type="entry name" value="F-box domain"/>
    <property type="match status" value="1"/>
</dbReference>
<feature type="domain" description="F-box" evidence="1">
    <location>
        <begin position="23"/>
        <end position="69"/>
    </location>
</feature>
<accession>A0AAJ8KAR4</accession>
<evidence type="ECO:0000259" key="1">
    <source>
        <dbReference type="Pfam" id="PF12937"/>
    </source>
</evidence>
<dbReference type="RefSeq" id="XP_065726227.1">
    <property type="nucleotide sequence ID" value="XM_065870155.1"/>
</dbReference>
<protein>
    <recommendedName>
        <fullName evidence="1">F-box domain-containing protein</fullName>
    </recommendedName>
</protein>
<dbReference type="AlphaFoldDB" id="A0AAJ8KAR4"/>
<reference evidence="2" key="2">
    <citation type="submission" date="2024-02" db="EMBL/GenBank/DDBJ databases">
        <title>Comparative genomics of Cryptococcus and Kwoniella reveals pathogenesis evolution and contrasting modes of karyotype evolution via chromosome fusion or intercentromeric recombination.</title>
        <authorList>
            <person name="Coelho M.A."/>
            <person name="David-Palma M."/>
            <person name="Shea T."/>
            <person name="Bowers K."/>
            <person name="McGinley-Smith S."/>
            <person name="Mohammad A.W."/>
            <person name="Gnirke A."/>
            <person name="Yurkov A.M."/>
            <person name="Nowrousian M."/>
            <person name="Sun S."/>
            <person name="Cuomo C.A."/>
            <person name="Heitman J."/>
        </authorList>
    </citation>
    <scope>NUCLEOTIDE SEQUENCE</scope>
    <source>
        <strain evidence="2">CBS 10118</strain>
    </source>
</reference>
<dbReference type="InterPro" id="IPR036047">
    <property type="entry name" value="F-box-like_dom_sf"/>
</dbReference>
<proteinExistence type="predicted"/>
<keyword evidence="3" id="KW-1185">Reference proteome</keyword>
<name>A0AAJ8KAR4_9TREE</name>
<dbReference type="KEGG" id="kbi:90824420"/>
<evidence type="ECO:0000313" key="2">
    <source>
        <dbReference type="EMBL" id="WVW83837.1"/>
    </source>
</evidence>
<gene>
    <name evidence="2" type="ORF">I302_105858</name>
</gene>
<dbReference type="Pfam" id="PF12937">
    <property type="entry name" value="F-box-like"/>
    <property type="match status" value="1"/>
</dbReference>
<sequence length="83" mass="9385">MTAVELTNKPDPSLLLTSSNGDHVPIEIIHHILSILEIQGQFRALCKVQQLSSAFHHLTSPYLYRHVHIYASICPILPTVREM</sequence>
<evidence type="ECO:0000313" key="3">
    <source>
        <dbReference type="Proteomes" id="UP000092730"/>
    </source>
</evidence>
<dbReference type="GeneID" id="90824420"/>
<dbReference type="InterPro" id="IPR001810">
    <property type="entry name" value="F-box_dom"/>
</dbReference>
<organism evidence="2 3">
    <name type="scientific">Kwoniella bestiolae CBS 10118</name>
    <dbReference type="NCBI Taxonomy" id="1296100"/>
    <lineage>
        <taxon>Eukaryota</taxon>
        <taxon>Fungi</taxon>
        <taxon>Dikarya</taxon>
        <taxon>Basidiomycota</taxon>
        <taxon>Agaricomycotina</taxon>
        <taxon>Tremellomycetes</taxon>
        <taxon>Tremellales</taxon>
        <taxon>Cryptococcaceae</taxon>
        <taxon>Kwoniella</taxon>
    </lineage>
</organism>